<accession>A0A9N9IU54</accession>
<dbReference type="GO" id="GO:0030488">
    <property type="term" value="P:tRNA methylation"/>
    <property type="evidence" value="ECO:0007669"/>
    <property type="project" value="TreeGrafter"/>
</dbReference>
<proteinExistence type="predicted"/>
<dbReference type="SUPFAM" id="SSF52540">
    <property type="entry name" value="P-loop containing nucleoside triphosphate hydrolases"/>
    <property type="match status" value="1"/>
</dbReference>
<organism evidence="2 3">
    <name type="scientific">Ambispora leptoticha</name>
    <dbReference type="NCBI Taxonomy" id="144679"/>
    <lineage>
        <taxon>Eukaryota</taxon>
        <taxon>Fungi</taxon>
        <taxon>Fungi incertae sedis</taxon>
        <taxon>Mucoromycota</taxon>
        <taxon>Glomeromycotina</taxon>
        <taxon>Glomeromycetes</taxon>
        <taxon>Archaeosporales</taxon>
        <taxon>Ambisporaceae</taxon>
        <taxon>Ambispora</taxon>
    </lineage>
</organism>
<dbReference type="GO" id="GO:0002098">
    <property type="term" value="P:tRNA wobble uridine modification"/>
    <property type="evidence" value="ECO:0007669"/>
    <property type="project" value="TreeGrafter"/>
</dbReference>
<comment type="caution">
    <text evidence="2">The sequence shown here is derived from an EMBL/GenBank/DDBJ whole genome shotgun (WGS) entry which is preliminary data.</text>
</comment>
<gene>
    <name evidence="2" type="ORF">ALEPTO_LOCUS13321</name>
</gene>
<evidence type="ECO:0000313" key="3">
    <source>
        <dbReference type="Proteomes" id="UP000789508"/>
    </source>
</evidence>
<dbReference type="Pfam" id="PF01926">
    <property type="entry name" value="MMR_HSR1"/>
    <property type="match status" value="1"/>
</dbReference>
<feature type="non-terminal residue" evidence="2">
    <location>
        <position position="152"/>
    </location>
</feature>
<keyword evidence="3" id="KW-1185">Reference proteome</keyword>
<dbReference type="PANTHER" id="PTHR42714">
    <property type="entry name" value="TRNA MODIFICATION GTPASE GTPBP3"/>
    <property type="match status" value="1"/>
</dbReference>
<dbReference type="AlphaFoldDB" id="A0A9N9IU54"/>
<dbReference type="PANTHER" id="PTHR42714:SF2">
    <property type="entry name" value="TRNA MODIFICATION GTPASE GTPBP3, MITOCHONDRIAL"/>
    <property type="match status" value="1"/>
</dbReference>
<dbReference type="Gene3D" id="3.40.50.300">
    <property type="entry name" value="P-loop containing nucleotide triphosphate hydrolases"/>
    <property type="match status" value="1"/>
</dbReference>
<feature type="non-terminal residue" evidence="2">
    <location>
        <position position="1"/>
    </location>
</feature>
<feature type="domain" description="G" evidence="1">
    <location>
        <begin position="118"/>
        <end position="152"/>
    </location>
</feature>
<name>A0A9N9IU54_9GLOM</name>
<dbReference type="GO" id="GO:0005525">
    <property type="term" value="F:GTP binding"/>
    <property type="evidence" value="ECO:0007669"/>
    <property type="project" value="InterPro"/>
</dbReference>
<dbReference type="Proteomes" id="UP000789508">
    <property type="component" value="Unassembled WGS sequence"/>
</dbReference>
<sequence length="152" mass="16954">QNVAYCAHDNLIETADNALDSEKQEKFQKKLEKNREGEKESVNRIIEKKQLSFVSSRQNLGDSEDNFSSYQNLQSESQFFVSALQGTGLDDLTAKIINFLPLLHQEKVSNLNNGLNLLIFGAPNSGKSTLMNYLLQENRSVVSSVAGTTQEP</sequence>
<dbReference type="InterPro" id="IPR027417">
    <property type="entry name" value="P-loop_NTPase"/>
</dbReference>
<dbReference type="InterPro" id="IPR006073">
    <property type="entry name" value="GTP-bd"/>
</dbReference>
<dbReference type="GO" id="GO:0005737">
    <property type="term" value="C:cytoplasm"/>
    <property type="evidence" value="ECO:0007669"/>
    <property type="project" value="TreeGrafter"/>
</dbReference>
<dbReference type="EMBL" id="CAJVPS010041031">
    <property type="protein sequence ID" value="CAG8751553.1"/>
    <property type="molecule type" value="Genomic_DNA"/>
</dbReference>
<evidence type="ECO:0000259" key="1">
    <source>
        <dbReference type="Pfam" id="PF01926"/>
    </source>
</evidence>
<reference evidence="2" key="1">
    <citation type="submission" date="2021-06" db="EMBL/GenBank/DDBJ databases">
        <authorList>
            <person name="Kallberg Y."/>
            <person name="Tangrot J."/>
            <person name="Rosling A."/>
        </authorList>
    </citation>
    <scope>NUCLEOTIDE SEQUENCE</scope>
    <source>
        <strain evidence="2">FL130A</strain>
    </source>
</reference>
<dbReference type="OrthoDB" id="2448076at2759"/>
<evidence type="ECO:0000313" key="2">
    <source>
        <dbReference type="EMBL" id="CAG8751553.1"/>
    </source>
</evidence>
<protein>
    <submittedName>
        <fullName evidence="2">7029_t:CDS:1</fullName>
    </submittedName>
</protein>